<evidence type="ECO:0000256" key="7">
    <source>
        <dbReference type="ARBA" id="ARBA00023139"/>
    </source>
</evidence>
<dbReference type="AlphaFoldDB" id="A0A6H0V1J8"/>
<reference evidence="11 12" key="1">
    <citation type="submission" date="2019-12" db="EMBL/GenBank/DDBJ databases">
        <title>Sequencing and analysis of the whole genome of Mycoplasma gallinaceum strain Peacock20181011.</title>
        <authorList>
            <person name="Liu X."/>
            <person name="Qin Z."/>
            <person name="Xu H."/>
        </authorList>
    </citation>
    <scope>NUCLEOTIDE SEQUENCE [LARGE SCALE GENOMIC DNA]</scope>
    <source>
        <strain evidence="11 12">Peacock20181011</strain>
    </source>
</reference>
<dbReference type="NCBIfam" id="NF045826">
    <property type="entry name" value="lipo_P68"/>
    <property type="match status" value="1"/>
</dbReference>
<name>A0A6H0V1J8_9BACT</name>
<evidence type="ECO:0000256" key="1">
    <source>
        <dbReference type="ARBA" id="ARBA00004193"/>
    </source>
</evidence>
<evidence type="ECO:0000256" key="5">
    <source>
        <dbReference type="ARBA" id="ARBA00022737"/>
    </source>
</evidence>
<evidence type="ECO:0000256" key="4">
    <source>
        <dbReference type="ARBA" id="ARBA00022729"/>
    </source>
</evidence>
<dbReference type="InterPro" id="IPR004890">
    <property type="entry name" value="Lipoprotein_10_C"/>
</dbReference>
<dbReference type="EMBL" id="CP047225">
    <property type="protein sequence ID" value="QIW62220.1"/>
    <property type="molecule type" value="Genomic_DNA"/>
</dbReference>
<dbReference type="InterPro" id="IPR004984">
    <property type="entry name" value="Mycoplasma_lipoprotein_cen_dom"/>
</dbReference>
<evidence type="ECO:0000256" key="3">
    <source>
        <dbReference type="ARBA" id="ARBA00022475"/>
    </source>
</evidence>
<dbReference type="InterPro" id="IPR049890">
    <property type="entry name" value="VlpA-F-like_signal"/>
</dbReference>
<dbReference type="GO" id="GO:0005886">
    <property type="term" value="C:plasma membrane"/>
    <property type="evidence" value="ECO:0007669"/>
    <property type="project" value="UniProtKB-SubCell"/>
</dbReference>
<feature type="domain" description="Mycoplasma lipoprotein C-terminal" evidence="9">
    <location>
        <begin position="588"/>
        <end position="713"/>
    </location>
</feature>
<keyword evidence="8 11" id="KW-0449">Lipoprotein</keyword>
<dbReference type="NCBIfam" id="NF033817">
    <property type="entry name" value="Mplas_variab_LP"/>
    <property type="match status" value="1"/>
</dbReference>
<dbReference type="InterPro" id="IPR054825">
    <property type="entry name" value="P68-like"/>
</dbReference>
<dbReference type="Pfam" id="PF03305">
    <property type="entry name" value="Lipoprotein_X"/>
    <property type="match status" value="1"/>
</dbReference>
<evidence type="ECO:0000313" key="12">
    <source>
        <dbReference type="Proteomes" id="UP000503310"/>
    </source>
</evidence>
<evidence type="ECO:0000313" key="11">
    <source>
        <dbReference type="EMBL" id="QIW62220.1"/>
    </source>
</evidence>
<feature type="domain" description="Mycoplasma lipoprotein central" evidence="10">
    <location>
        <begin position="233"/>
        <end position="383"/>
    </location>
</feature>
<dbReference type="Proteomes" id="UP000503310">
    <property type="component" value="Chromosome"/>
</dbReference>
<evidence type="ECO:0000256" key="2">
    <source>
        <dbReference type="ARBA" id="ARBA00009031"/>
    </source>
</evidence>
<protein>
    <submittedName>
        <fullName evidence="11">P80 family lipoprotein</fullName>
    </submittedName>
</protein>
<keyword evidence="5" id="KW-0677">Repeat</keyword>
<evidence type="ECO:0000256" key="6">
    <source>
        <dbReference type="ARBA" id="ARBA00023136"/>
    </source>
</evidence>
<evidence type="ECO:0000259" key="9">
    <source>
        <dbReference type="Pfam" id="PF03202"/>
    </source>
</evidence>
<gene>
    <name evidence="11" type="ORF">GOQ20_02090</name>
</gene>
<sequence length="737" mass="81722">MRVKNKILLSLGTAALSAIPFISTSCGEGAKRYDQNDNKRVDVIAGFSATNRQGRALDALVEYYNTHVITSEGEYKGAYPVSVTRVSGYTTSNIVQALKVKDKTGSVGNITFNYPAAASEILSYNMGLDFDGIKGLDSFVTSFTDINKNIAGNPDNKTYVVPVSKSTSVMSINLPLLGKVLLDLEQKGVTLEGKDDANSLIKKAIDKWNSSSENGDKKMINEKYPSSAFNANTWEKIASLRENYSVSDETFKNWTDYLKFALVVRAYYDQTKVPYVITTDAFPNDFYTRVAQDGKELFPKSNSKSAEIYGGFDFTSYSTPGTEQYNELKKVFGDFFDVVNRHALIIGGEGAYASSKFQKHEYIVAIGSSAGASYNYLADKGETISSMQIKEISNGTETWKELSDNFLTDEEKKSVSSYGASFKLKSGTSDLLNIAFIDGTYTNNIHLDQEAATAAKVKRDNNNKLKYDGILANEDQKNVVQQVFNSLEDKNSKFLIILEDHDNDESNNVVKVVNGKVVYKDKQFGEKSKFVGTIDFRGKQKDFYLIDPSDVKIVVSSNSSFVNKDEVYNLLAPSKATKDDANNYYVGQGPSIIGIHANAKEDESTRKFVQWFITGTINEISIKLSDSKSATYTNKTPIDIFNEHGNYLSTTKSFFENATGAYAKSGTFENLIFNSFKQIADHPETNKLVEDPGTPKADTVRKNITSAIKTLMNRVNNGNTKTKEESFNDFLNSIKLK</sequence>
<organism evidence="11 12">
    <name type="scientific">Mycoplasmopsis gallinacea</name>
    <dbReference type="NCBI Taxonomy" id="29556"/>
    <lineage>
        <taxon>Bacteria</taxon>
        <taxon>Bacillati</taxon>
        <taxon>Mycoplasmatota</taxon>
        <taxon>Mycoplasmoidales</taxon>
        <taxon>Metamycoplasmataceae</taxon>
        <taxon>Mycoplasmopsis</taxon>
    </lineage>
</organism>
<keyword evidence="4" id="KW-0732">Signal</keyword>
<dbReference type="RefSeq" id="WP_167845210.1">
    <property type="nucleotide sequence ID" value="NZ_CP047225.1"/>
</dbReference>
<keyword evidence="3" id="KW-1003">Cell membrane</keyword>
<evidence type="ECO:0000256" key="8">
    <source>
        <dbReference type="ARBA" id="ARBA00023288"/>
    </source>
</evidence>
<evidence type="ECO:0000259" key="10">
    <source>
        <dbReference type="Pfam" id="PF03305"/>
    </source>
</evidence>
<comment type="similarity">
    <text evidence="2">Belongs to the MG185/MG260 family.</text>
</comment>
<keyword evidence="6" id="KW-0472">Membrane</keyword>
<dbReference type="Pfam" id="PF03202">
    <property type="entry name" value="Lipoprotein_10"/>
    <property type="match status" value="1"/>
</dbReference>
<dbReference type="PROSITE" id="PS51257">
    <property type="entry name" value="PROKAR_LIPOPROTEIN"/>
    <property type="match status" value="1"/>
</dbReference>
<proteinExistence type="inferred from homology"/>
<accession>A0A6H0V1J8</accession>
<keyword evidence="7" id="KW-0564">Palmitate</keyword>
<comment type="subcellular location">
    <subcellularLocation>
        <location evidence="1">Cell membrane</location>
        <topology evidence="1">Lipid-anchor</topology>
    </subcellularLocation>
</comment>